<sequence length="92" mass="9350">MARTNRILQEIAALRAELAAAAAAVAPGPDVAGSAPDAAPLPDEVAALIAAARERVEEGAAEIEAFAEEHPLAVTAAAFLVGVVVGRIWRGR</sequence>
<dbReference type="RefSeq" id="WP_126539612.1">
    <property type="nucleotide sequence ID" value="NZ_BSPM01000002.1"/>
</dbReference>
<proteinExistence type="predicted"/>
<organism evidence="1 2">
    <name type="scientific">Oharaeibacter diazotrophicus</name>
    <dbReference type="NCBI Taxonomy" id="1920512"/>
    <lineage>
        <taxon>Bacteria</taxon>
        <taxon>Pseudomonadati</taxon>
        <taxon>Pseudomonadota</taxon>
        <taxon>Alphaproteobacteria</taxon>
        <taxon>Hyphomicrobiales</taxon>
        <taxon>Pleomorphomonadaceae</taxon>
        <taxon>Oharaeibacter</taxon>
    </lineage>
</organism>
<keyword evidence="2" id="KW-1185">Reference proteome</keyword>
<evidence type="ECO:0008006" key="3">
    <source>
        <dbReference type="Google" id="ProtNLM"/>
    </source>
</evidence>
<gene>
    <name evidence="1" type="ORF">EDD54_2500</name>
</gene>
<accession>A0A4R6RCL7</accession>
<evidence type="ECO:0000313" key="1">
    <source>
        <dbReference type="EMBL" id="TDP83903.1"/>
    </source>
</evidence>
<dbReference type="Proteomes" id="UP000294547">
    <property type="component" value="Unassembled WGS sequence"/>
</dbReference>
<reference evidence="1 2" key="1">
    <citation type="submission" date="2019-03" db="EMBL/GenBank/DDBJ databases">
        <title>Genomic Encyclopedia of Type Strains, Phase IV (KMG-IV): sequencing the most valuable type-strain genomes for metagenomic binning, comparative biology and taxonomic classification.</title>
        <authorList>
            <person name="Goeker M."/>
        </authorList>
    </citation>
    <scope>NUCLEOTIDE SEQUENCE [LARGE SCALE GENOMIC DNA]</scope>
    <source>
        <strain evidence="1 2">DSM 102969</strain>
    </source>
</reference>
<comment type="caution">
    <text evidence="1">The sequence shown here is derived from an EMBL/GenBank/DDBJ whole genome shotgun (WGS) entry which is preliminary data.</text>
</comment>
<name>A0A4R6RCL7_9HYPH</name>
<dbReference type="AlphaFoldDB" id="A0A4R6RCL7"/>
<protein>
    <recommendedName>
        <fullName evidence="3">ElaB/YqjD/DUF883 family membrane-anchored ribosome-binding protein</fullName>
    </recommendedName>
</protein>
<dbReference type="EMBL" id="SNXY01000008">
    <property type="protein sequence ID" value="TDP83903.1"/>
    <property type="molecule type" value="Genomic_DNA"/>
</dbReference>
<evidence type="ECO:0000313" key="2">
    <source>
        <dbReference type="Proteomes" id="UP000294547"/>
    </source>
</evidence>